<reference evidence="1" key="1">
    <citation type="journal article" date="2015" name="Nature">
        <title>Complex archaea that bridge the gap between prokaryotes and eukaryotes.</title>
        <authorList>
            <person name="Spang A."/>
            <person name="Saw J.H."/>
            <person name="Jorgensen S.L."/>
            <person name="Zaremba-Niedzwiedzka K."/>
            <person name="Martijn J."/>
            <person name="Lind A.E."/>
            <person name="van Eijk R."/>
            <person name="Schleper C."/>
            <person name="Guy L."/>
            <person name="Ettema T.J."/>
        </authorList>
    </citation>
    <scope>NUCLEOTIDE SEQUENCE</scope>
</reference>
<comment type="caution">
    <text evidence="1">The sequence shown here is derived from an EMBL/GenBank/DDBJ whole genome shotgun (WGS) entry which is preliminary data.</text>
</comment>
<protein>
    <submittedName>
        <fullName evidence="1">Uncharacterized protein</fullName>
    </submittedName>
</protein>
<gene>
    <name evidence="1" type="ORF">LCGC14_2272330</name>
</gene>
<dbReference type="AlphaFoldDB" id="A0A0F9CWL6"/>
<feature type="non-terminal residue" evidence="1">
    <location>
        <position position="1"/>
    </location>
</feature>
<organism evidence="1">
    <name type="scientific">marine sediment metagenome</name>
    <dbReference type="NCBI Taxonomy" id="412755"/>
    <lineage>
        <taxon>unclassified sequences</taxon>
        <taxon>metagenomes</taxon>
        <taxon>ecological metagenomes</taxon>
    </lineage>
</organism>
<name>A0A0F9CWL6_9ZZZZ</name>
<accession>A0A0F9CWL6</accession>
<dbReference type="EMBL" id="LAZR01031442">
    <property type="protein sequence ID" value="KKL53748.1"/>
    <property type="molecule type" value="Genomic_DNA"/>
</dbReference>
<proteinExistence type="predicted"/>
<sequence length="65" mass="7704">RGGLKLLEEADKPGIIVDLPYVWSESKAWMEKFMTDEQPFTSEETEVRRQELLQKAREQKTKQLH</sequence>
<evidence type="ECO:0000313" key="1">
    <source>
        <dbReference type="EMBL" id="KKL53748.1"/>
    </source>
</evidence>